<evidence type="ECO:0000313" key="2">
    <source>
        <dbReference type="Proteomes" id="UP001187471"/>
    </source>
</evidence>
<evidence type="ECO:0000313" key="1">
    <source>
        <dbReference type="EMBL" id="KAK2988289.1"/>
    </source>
</evidence>
<proteinExistence type="predicted"/>
<reference evidence="1" key="1">
    <citation type="submission" date="2022-12" db="EMBL/GenBank/DDBJ databases">
        <title>Draft genome assemblies for two species of Escallonia (Escalloniales).</title>
        <authorList>
            <person name="Chanderbali A."/>
            <person name="Dervinis C."/>
            <person name="Anghel I."/>
            <person name="Soltis D."/>
            <person name="Soltis P."/>
            <person name="Zapata F."/>
        </authorList>
    </citation>
    <scope>NUCLEOTIDE SEQUENCE</scope>
    <source>
        <strain evidence="1">UCBG92.1500</strain>
        <tissue evidence="1">Leaf</tissue>
    </source>
</reference>
<comment type="caution">
    <text evidence="1">The sequence shown here is derived from an EMBL/GenBank/DDBJ whole genome shotgun (WGS) entry which is preliminary data.</text>
</comment>
<accession>A0AA88UK93</accession>
<dbReference type="Proteomes" id="UP001187471">
    <property type="component" value="Unassembled WGS sequence"/>
</dbReference>
<dbReference type="AlphaFoldDB" id="A0AA88UK93"/>
<dbReference type="EMBL" id="JAVXUO010000892">
    <property type="protein sequence ID" value="KAK2988289.1"/>
    <property type="molecule type" value="Genomic_DNA"/>
</dbReference>
<feature type="non-terminal residue" evidence="1">
    <location>
        <position position="1"/>
    </location>
</feature>
<name>A0AA88UK93_9ASTE</name>
<dbReference type="InterPro" id="IPR055296">
    <property type="entry name" value="SRL2-like"/>
</dbReference>
<organism evidence="1 2">
    <name type="scientific">Escallonia rubra</name>
    <dbReference type="NCBI Taxonomy" id="112253"/>
    <lineage>
        <taxon>Eukaryota</taxon>
        <taxon>Viridiplantae</taxon>
        <taxon>Streptophyta</taxon>
        <taxon>Embryophyta</taxon>
        <taxon>Tracheophyta</taxon>
        <taxon>Spermatophyta</taxon>
        <taxon>Magnoliopsida</taxon>
        <taxon>eudicotyledons</taxon>
        <taxon>Gunneridae</taxon>
        <taxon>Pentapetalae</taxon>
        <taxon>asterids</taxon>
        <taxon>campanulids</taxon>
        <taxon>Escalloniales</taxon>
        <taxon>Escalloniaceae</taxon>
        <taxon>Escallonia</taxon>
    </lineage>
</organism>
<gene>
    <name evidence="1" type="ORF">RJ640_000397</name>
</gene>
<dbReference type="PANTHER" id="PTHR46087">
    <property type="entry name" value="PUTATIVE, EXPRESSED-RELATED"/>
    <property type="match status" value="1"/>
</dbReference>
<keyword evidence="2" id="KW-1185">Reference proteome</keyword>
<sequence>MAGQLPSGTINIPTNMYPQTPYSFEIKKGKKAYLFLKNRKCYLGWVFKMSVVSGVISRQVLPACGSLCFFCPAMRARSRQPVKRYKKLIADIFPRSQEEEPNERKIGKLCEYAAKNPLRIPKITSSLEQRCYKELRIENFRSAKVVMCIYRKLLISCKEQ</sequence>
<protein>
    <submittedName>
        <fullName evidence="1">Uncharacterized protein</fullName>
    </submittedName>
</protein>
<dbReference type="PANTHER" id="PTHR46087:SF9">
    <property type="entry name" value="ARM REPEAT SUPERFAMILY PROTEIN"/>
    <property type="match status" value="1"/>
</dbReference>